<dbReference type="OMA" id="EIMATSN"/>
<dbReference type="GO" id="GO:0006508">
    <property type="term" value="P:proteolysis"/>
    <property type="evidence" value="ECO:0007669"/>
    <property type="project" value="UniProtKB-KW"/>
</dbReference>
<keyword evidence="3" id="KW-1015">Disulfide bond</keyword>
<dbReference type="AlphaFoldDB" id="T1H067"/>
<keyword evidence="6" id="KW-0378">Hydrolase</keyword>
<dbReference type="HOGENOM" id="CLU_1647947_0_0_1"/>
<dbReference type="InterPro" id="IPR001548">
    <property type="entry name" value="Peptidase_M2"/>
</dbReference>
<dbReference type="EC" id="3.4.-.-" evidence="6"/>
<dbReference type="Proteomes" id="UP000015102">
    <property type="component" value="Unassembled WGS sequence"/>
</dbReference>
<comment type="similarity">
    <text evidence="1 5 6">Belongs to the peptidase M2 family.</text>
</comment>
<dbReference type="Pfam" id="PF01401">
    <property type="entry name" value="Peptidase_M2"/>
    <property type="match status" value="1"/>
</dbReference>
<dbReference type="PROSITE" id="PS52011">
    <property type="entry name" value="PEPTIDASE_M2"/>
    <property type="match status" value="1"/>
</dbReference>
<keyword evidence="6" id="KW-0121">Carboxypeptidase</keyword>
<reference evidence="7" key="2">
    <citation type="submission" date="2015-06" db="UniProtKB">
        <authorList>
            <consortium name="EnsemblMetazoa"/>
        </authorList>
    </citation>
    <scope>IDENTIFICATION</scope>
</reference>
<keyword evidence="6" id="KW-0479">Metal-binding</keyword>
<proteinExistence type="inferred from homology"/>
<dbReference type="GO" id="GO:0008237">
    <property type="term" value="F:metallopeptidase activity"/>
    <property type="evidence" value="ECO:0007669"/>
    <property type="project" value="UniProtKB-KW"/>
</dbReference>
<dbReference type="GO" id="GO:0046872">
    <property type="term" value="F:metal ion binding"/>
    <property type="evidence" value="ECO:0007669"/>
    <property type="project" value="UniProtKB-KW"/>
</dbReference>
<evidence type="ECO:0000256" key="4">
    <source>
        <dbReference type="ARBA" id="ARBA00023180"/>
    </source>
</evidence>
<keyword evidence="6" id="KW-0482">Metalloprotease</keyword>
<dbReference type="PRINTS" id="PR00791">
    <property type="entry name" value="PEPDIPTASEA"/>
</dbReference>
<protein>
    <recommendedName>
        <fullName evidence="6">Angiotensin-converting enzyme</fullName>
        <ecNumber evidence="6">3.4.-.-</ecNumber>
    </recommendedName>
</protein>
<keyword evidence="8" id="KW-1185">Reference proteome</keyword>
<dbReference type="SUPFAM" id="SSF55486">
    <property type="entry name" value="Metalloproteases ('zincins'), catalytic domain"/>
    <property type="match status" value="1"/>
</dbReference>
<comment type="caution">
    <text evidence="5">Lacks conserved residue(s) required for the propagation of feature annotation.</text>
</comment>
<evidence type="ECO:0000256" key="3">
    <source>
        <dbReference type="ARBA" id="ARBA00023157"/>
    </source>
</evidence>
<evidence type="ECO:0000313" key="8">
    <source>
        <dbReference type="Proteomes" id="UP000015102"/>
    </source>
</evidence>
<dbReference type="PANTHER" id="PTHR10514:SF40">
    <property type="entry name" value="ANGIOTENSIN-CONVERTING ENZYME"/>
    <property type="match status" value="1"/>
</dbReference>
<keyword evidence="6" id="KW-0862">Zinc</keyword>
<reference evidence="8" key="1">
    <citation type="submission" date="2013-02" db="EMBL/GenBank/DDBJ databases">
        <authorList>
            <person name="Hughes D."/>
        </authorList>
    </citation>
    <scope>NUCLEOTIDE SEQUENCE</scope>
    <source>
        <strain>Durham</strain>
        <strain evidence="8">NC isolate 2 -- Noor lab</strain>
    </source>
</reference>
<keyword evidence="6" id="KW-0645">Protease</keyword>
<dbReference type="PANTHER" id="PTHR10514">
    <property type="entry name" value="ANGIOTENSIN-CONVERTING ENZYME"/>
    <property type="match status" value="1"/>
</dbReference>
<evidence type="ECO:0000256" key="2">
    <source>
        <dbReference type="ARBA" id="ARBA00022729"/>
    </source>
</evidence>
<dbReference type="GO" id="GO:0005886">
    <property type="term" value="C:plasma membrane"/>
    <property type="evidence" value="ECO:0007669"/>
    <property type="project" value="TreeGrafter"/>
</dbReference>
<comment type="cofactor">
    <cofactor evidence="6">
        <name>Zn(2+)</name>
        <dbReference type="ChEBI" id="CHEBI:29105"/>
    </cofactor>
    <text evidence="6">Binds 1 zinc ion per subunit.</text>
</comment>
<evidence type="ECO:0000256" key="1">
    <source>
        <dbReference type="ARBA" id="ARBA00008139"/>
    </source>
</evidence>
<keyword evidence="2" id="KW-0732">Signal</keyword>
<dbReference type="EnsemblMetazoa" id="MESCA009535-RA">
    <property type="protein sequence ID" value="MESCA009535-PA"/>
    <property type="gene ID" value="MESCA009535"/>
</dbReference>
<dbReference type="GO" id="GO:0008241">
    <property type="term" value="F:peptidyl-dipeptidase activity"/>
    <property type="evidence" value="ECO:0007669"/>
    <property type="project" value="InterPro"/>
</dbReference>
<sequence length="161" mass="19311">MARSRDWDELQHIWLEYRRKSGREMRDNYAQLIDVMNEIAYANNITNGGEYWYSAFESYNFREDLERVWEEIKPLYEGLHAYVRRKLREYYGPDKINRNAPIPAHILGDMYGQSWSHILDIILPYPGRNFIDITPKMVEELYTPPTLFQVAQDFFASLNFT</sequence>
<evidence type="ECO:0000313" key="7">
    <source>
        <dbReference type="EnsemblMetazoa" id="MESCA009535-PA"/>
    </source>
</evidence>
<evidence type="ECO:0000256" key="6">
    <source>
        <dbReference type="RuleBase" id="RU361144"/>
    </source>
</evidence>
<dbReference type="EMBL" id="CAQQ02167293">
    <property type="status" value="NOT_ANNOTATED_CDS"/>
    <property type="molecule type" value="Genomic_DNA"/>
</dbReference>
<name>T1H067_MEGSC</name>
<dbReference type="GO" id="GO:0004180">
    <property type="term" value="F:carboxypeptidase activity"/>
    <property type="evidence" value="ECO:0007669"/>
    <property type="project" value="UniProtKB-KW"/>
</dbReference>
<organism evidence="7 8">
    <name type="scientific">Megaselia scalaris</name>
    <name type="common">Humpbacked fly</name>
    <name type="synonym">Phora scalaris</name>
    <dbReference type="NCBI Taxonomy" id="36166"/>
    <lineage>
        <taxon>Eukaryota</taxon>
        <taxon>Metazoa</taxon>
        <taxon>Ecdysozoa</taxon>
        <taxon>Arthropoda</taxon>
        <taxon>Hexapoda</taxon>
        <taxon>Insecta</taxon>
        <taxon>Pterygota</taxon>
        <taxon>Neoptera</taxon>
        <taxon>Endopterygota</taxon>
        <taxon>Diptera</taxon>
        <taxon>Brachycera</taxon>
        <taxon>Muscomorpha</taxon>
        <taxon>Platypezoidea</taxon>
        <taxon>Phoridae</taxon>
        <taxon>Megaseliini</taxon>
        <taxon>Megaselia</taxon>
    </lineage>
</organism>
<evidence type="ECO:0000256" key="5">
    <source>
        <dbReference type="PROSITE-ProRule" id="PRU01355"/>
    </source>
</evidence>
<accession>T1H067</accession>
<keyword evidence="4 6" id="KW-0325">Glycoprotein</keyword>
<dbReference type="STRING" id="36166.T1H067"/>